<name>A0A0F7U618_PENBI</name>
<dbReference type="AlphaFoldDB" id="A0A0F7U618"/>
<accession>A0A0F7U618</accession>
<keyword evidence="2" id="KW-1185">Reference proteome</keyword>
<dbReference type="InterPro" id="IPR011009">
    <property type="entry name" value="Kinase-like_dom_sf"/>
</dbReference>
<reference evidence="2" key="1">
    <citation type="journal article" date="2015" name="Genome Announc.">
        <title>Draft genome sequence of the fungus Penicillium brasilianum MG11.</title>
        <authorList>
            <person name="Horn F."/>
            <person name="Linde J."/>
            <person name="Mattern D.J."/>
            <person name="Walther G."/>
            <person name="Guthke R."/>
            <person name="Brakhage A.A."/>
            <person name="Valiante V."/>
        </authorList>
    </citation>
    <scope>NUCLEOTIDE SEQUENCE [LARGE SCALE GENOMIC DNA]</scope>
    <source>
        <strain evidence="2">MG11</strain>
    </source>
</reference>
<protein>
    <submittedName>
        <fullName evidence="1">Uncharacterized protein</fullName>
    </submittedName>
</protein>
<dbReference type="InterPro" id="IPR051678">
    <property type="entry name" value="AGP_Transferase"/>
</dbReference>
<dbReference type="PANTHER" id="PTHR21310:SF37">
    <property type="entry name" value="AMINOGLYCOSIDE PHOSPHOTRANSFERASE DOMAIN-CONTAINING PROTEIN"/>
    <property type="match status" value="1"/>
</dbReference>
<gene>
    <name evidence="1" type="ORF">PMG11_11417</name>
</gene>
<dbReference type="OrthoDB" id="3645574at2759"/>
<dbReference type="STRING" id="104259.A0A0F7U618"/>
<proteinExistence type="predicted"/>
<dbReference type="Proteomes" id="UP000042958">
    <property type="component" value="Unassembled WGS sequence"/>
</dbReference>
<dbReference type="EMBL" id="CDHK01000035">
    <property type="protein sequence ID" value="CEJ62932.1"/>
    <property type="molecule type" value="Genomic_DNA"/>
</dbReference>
<dbReference type="SUPFAM" id="SSF56112">
    <property type="entry name" value="Protein kinase-like (PK-like)"/>
    <property type="match status" value="1"/>
</dbReference>
<organism evidence="1 2">
    <name type="scientific">Penicillium brasilianum</name>
    <dbReference type="NCBI Taxonomy" id="104259"/>
    <lineage>
        <taxon>Eukaryota</taxon>
        <taxon>Fungi</taxon>
        <taxon>Dikarya</taxon>
        <taxon>Ascomycota</taxon>
        <taxon>Pezizomycotina</taxon>
        <taxon>Eurotiomycetes</taxon>
        <taxon>Eurotiomycetidae</taxon>
        <taxon>Eurotiales</taxon>
        <taxon>Aspergillaceae</taxon>
        <taxon>Penicillium</taxon>
    </lineage>
</organism>
<dbReference type="PANTHER" id="PTHR21310">
    <property type="entry name" value="AMINOGLYCOSIDE PHOSPHOTRANSFERASE-RELATED-RELATED"/>
    <property type="match status" value="1"/>
</dbReference>
<evidence type="ECO:0000313" key="1">
    <source>
        <dbReference type="EMBL" id="CEJ62932.1"/>
    </source>
</evidence>
<evidence type="ECO:0000313" key="2">
    <source>
        <dbReference type="Proteomes" id="UP000042958"/>
    </source>
</evidence>
<sequence length="508" mass="59027">MATLPLLRGNEISLEDALADDDNILHRLDYPQKQHDFCSYLLSHKTDLESFVSFHLGVKICEIADKVDWLFGSYNVCIPVYINRPFGERVLIRIPLPFKVGEEKHPGNSDEKLRCEVATYIWIRENCPTIPIPFLYGFGFLNGQNFTNEKSMGICTQWYHRMKRTIRSLLGYPRTSPFISTKGSGSLCIGYMIISFVESGSMLSNTLSKFLLADKTRRHALFSDLAKIMLTLNQNQFPRIGSLTLDDDGVILLKNRPLTLRLQTFENEGIPTIPRNSTYQCVEPYILDLLHCHDNRLHYQPNAIHDIHDGQEQLAALTMMRSLLPRFISHQYRDGPFLLTLTDLHPSNIFVDEDWHITCLIDLEWACSLPIELQTPPYWLTGRPIDDIEHGEHLQSFQSVIYEFIEAFEQQERSIRTLVTSQAEIMKKCWDRGSFWYFQAVHSPKGLLRVFNEHIQRIFCEEHCTQRIFDRTVSPYWSVDAGNFIQAKVEEDADYKDRLRARFEEIGH</sequence>